<dbReference type="KEGG" id="nnv:QNH39_10920"/>
<gene>
    <name evidence="1" type="ORF">QNH39_10920</name>
</gene>
<evidence type="ECO:0000313" key="2">
    <source>
        <dbReference type="Proteomes" id="UP001178288"/>
    </source>
</evidence>
<proteinExistence type="predicted"/>
<dbReference type="EMBL" id="CP126114">
    <property type="protein sequence ID" value="WHY88308.1"/>
    <property type="molecule type" value="Genomic_DNA"/>
</dbReference>
<name>A0AA95MY28_9BACI</name>
<accession>A0AA95MY28</accession>
<organism evidence="1 2">
    <name type="scientific">Neobacillus novalis</name>
    <dbReference type="NCBI Taxonomy" id="220687"/>
    <lineage>
        <taxon>Bacteria</taxon>
        <taxon>Bacillati</taxon>
        <taxon>Bacillota</taxon>
        <taxon>Bacilli</taxon>
        <taxon>Bacillales</taxon>
        <taxon>Bacillaceae</taxon>
        <taxon>Neobacillus</taxon>
    </lineage>
</organism>
<keyword evidence="2" id="KW-1185">Reference proteome</keyword>
<protein>
    <submittedName>
        <fullName evidence="1">Uncharacterized protein</fullName>
    </submittedName>
</protein>
<dbReference type="Proteomes" id="UP001178288">
    <property type="component" value="Chromosome"/>
</dbReference>
<evidence type="ECO:0000313" key="1">
    <source>
        <dbReference type="EMBL" id="WHY88308.1"/>
    </source>
</evidence>
<sequence>MNDDKDDLDLEEEEKEFLLEYIRMQNEALKRIYKKALENEKES</sequence>
<dbReference type="RefSeq" id="WP_268874917.1">
    <property type="nucleotide sequence ID" value="NZ_CP126114.1"/>
</dbReference>
<reference evidence="1" key="1">
    <citation type="submission" date="2023-05" db="EMBL/GenBank/DDBJ databases">
        <title>Comparative genomics of Bacillaceae isolates and their secondary metabolite potential.</title>
        <authorList>
            <person name="Song L."/>
            <person name="Nielsen L.J."/>
            <person name="Mohite O."/>
            <person name="Xu X."/>
            <person name="Weber T."/>
            <person name="Kovacs A.T."/>
        </authorList>
    </citation>
    <scope>NUCLEOTIDE SEQUENCE</scope>
    <source>
        <strain evidence="1">XLM17</strain>
    </source>
</reference>
<dbReference type="AlphaFoldDB" id="A0AA95MY28"/>